<feature type="compositionally biased region" description="Polar residues" evidence="1">
    <location>
        <begin position="69"/>
        <end position="88"/>
    </location>
</feature>
<proteinExistence type="predicted"/>
<dbReference type="AlphaFoldDB" id="A0A1M7YEM5"/>
<keyword evidence="3" id="KW-1185">Reference proteome</keyword>
<protein>
    <submittedName>
        <fullName evidence="2">Uncharacterized protein</fullName>
    </submittedName>
</protein>
<accession>A0A1M7YEM5</accession>
<feature type="compositionally biased region" description="Polar residues" evidence="1">
    <location>
        <begin position="40"/>
        <end position="51"/>
    </location>
</feature>
<dbReference type="STRING" id="1121416.SAMN02745220_03827"/>
<dbReference type="Proteomes" id="UP000184603">
    <property type="component" value="Unassembled WGS sequence"/>
</dbReference>
<feature type="region of interest" description="Disordered" evidence="1">
    <location>
        <begin position="1"/>
        <end position="98"/>
    </location>
</feature>
<sequence length="98" mass="10216">MIGQTGGLGSTIPNNEQQVYRDNAATSTTTRRAPREQEVTQDTQTSDTVSLSAAGVALARNVPPAAATSEAQETPASETPAENAQETQLRFGGIDIQA</sequence>
<evidence type="ECO:0000256" key="1">
    <source>
        <dbReference type="SAM" id="MobiDB-lite"/>
    </source>
</evidence>
<name>A0A1M7YEM5_9BACT</name>
<evidence type="ECO:0000313" key="3">
    <source>
        <dbReference type="Proteomes" id="UP000184603"/>
    </source>
</evidence>
<dbReference type="RefSeq" id="WP_073615270.1">
    <property type="nucleotide sequence ID" value="NZ_FRFE01000022.1"/>
</dbReference>
<organism evidence="2 3">
    <name type="scientific">Desulfopila aestuarii DSM 18488</name>
    <dbReference type="NCBI Taxonomy" id="1121416"/>
    <lineage>
        <taxon>Bacteria</taxon>
        <taxon>Pseudomonadati</taxon>
        <taxon>Thermodesulfobacteriota</taxon>
        <taxon>Desulfobulbia</taxon>
        <taxon>Desulfobulbales</taxon>
        <taxon>Desulfocapsaceae</taxon>
        <taxon>Desulfopila</taxon>
    </lineage>
</organism>
<gene>
    <name evidence="2" type="ORF">SAMN02745220_03827</name>
</gene>
<reference evidence="2 3" key="1">
    <citation type="submission" date="2016-12" db="EMBL/GenBank/DDBJ databases">
        <authorList>
            <person name="Song W.-J."/>
            <person name="Kurnit D.M."/>
        </authorList>
    </citation>
    <scope>NUCLEOTIDE SEQUENCE [LARGE SCALE GENOMIC DNA]</scope>
    <source>
        <strain evidence="2 3">DSM 18488</strain>
    </source>
</reference>
<evidence type="ECO:0000313" key="2">
    <source>
        <dbReference type="EMBL" id="SHO51080.1"/>
    </source>
</evidence>
<feature type="compositionally biased region" description="Polar residues" evidence="1">
    <location>
        <begin position="11"/>
        <end position="20"/>
    </location>
</feature>
<dbReference type="EMBL" id="FRFE01000022">
    <property type="protein sequence ID" value="SHO51080.1"/>
    <property type="molecule type" value="Genomic_DNA"/>
</dbReference>